<keyword evidence="3" id="KW-1003">Cell membrane</keyword>
<comment type="subcellular location">
    <subcellularLocation>
        <location evidence="1">Cell membrane</location>
        <topology evidence="1">Multi-pass membrane protein</topology>
    </subcellularLocation>
</comment>
<evidence type="ECO:0000313" key="10">
    <source>
        <dbReference type="Proteomes" id="UP000005143"/>
    </source>
</evidence>
<dbReference type="PATRIC" id="fig|1097667.3.peg.700"/>
<feature type="transmembrane region" description="Helical" evidence="8">
    <location>
        <begin position="323"/>
        <end position="340"/>
    </location>
</feature>
<keyword evidence="7 8" id="KW-0472">Membrane</keyword>
<feature type="transmembrane region" description="Helical" evidence="8">
    <location>
        <begin position="39"/>
        <end position="56"/>
    </location>
</feature>
<keyword evidence="6 8" id="KW-1133">Transmembrane helix</keyword>
<evidence type="ECO:0000256" key="2">
    <source>
        <dbReference type="ARBA" id="ARBA00022448"/>
    </source>
</evidence>
<feature type="transmembrane region" description="Helical" evidence="8">
    <location>
        <begin position="190"/>
        <end position="209"/>
    </location>
</feature>
<dbReference type="OrthoDB" id="3468954at2"/>
<organism evidence="9 10">
    <name type="scientific">Patulibacter medicamentivorans</name>
    <dbReference type="NCBI Taxonomy" id="1097667"/>
    <lineage>
        <taxon>Bacteria</taxon>
        <taxon>Bacillati</taxon>
        <taxon>Actinomycetota</taxon>
        <taxon>Thermoleophilia</taxon>
        <taxon>Solirubrobacterales</taxon>
        <taxon>Patulibacteraceae</taxon>
        <taxon>Patulibacter</taxon>
    </lineage>
</organism>
<dbReference type="PANTHER" id="PTHR32196:SF21">
    <property type="entry name" value="ABC TRANSPORTER PERMEASE PROTEIN YPHD-RELATED"/>
    <property type="match status" value="1"/>
</dbReference>
<dbReference type="RefSeq" id="WP_007570952.1">
    <property type="nucleotide sequence ID" value="NZ_AGUD01000028.1"/>
</dbReference>
<comment type="caution">
    <text evidence="9">The sequence shown here is derived from an EMBL/GenBank/DDBJ whole genome shotgun (WGS) entry which is preliminary data.</text>
</comment>
<dbReference type="GO" id="GO:0022857">
    <property type="term" value="F:transmembrane transporter activity"/>
    <property type="evidence" value="ECO:0007669"/>
    <property type="project" value="InterPro"/>
</dbReference>
<feature type="transmembrane region" description="Helical" evidence="8">
    <location>
        <begin position="294"/>
        <end position="311"/>
    </location>
</feature>
<dbReference type="InterPro" id="IPR001851">
    <property type="entry name" value="ABC_transp_permease"/>
</dbReference>
<keyword evidence="5 8" id="KW-0812">Transmembrane</keyword>
<evidence type="ECO:0000256" key="1">
    <source>
        <dbReference type="ARBA" id="ARBA00004651"/>
    </source>
</evidence>
<feature type="transmembrane region" description="Helical" evidence="8">
    <location>
        <begin position="120"/>
        <end position="142"/>
    </location>
</feature>
<feature type="transmembrane region" description="Helical" evidence="8">
    <location>
        <begin position="77"/>
        <end position="95"/>
    </location>
</feature>
<sequence>MTITPKLAAPEAADAGPAAAEKVPGARSTGPSVAGVLEAYALVVVIALFIVFFSLLPETSETFPTSANFQAISGNQAVIAIISLAALVPLIANQFDLSVGATAGLAAVFSADLMADGTSIVVAILVALAIGGGIGLINGLLVTRARVNAVIVTLGTSTVLGGVIAMKTNGETIVNVPSSVIEFGTANTLGIPRPVLVLVGIAILVYYALEYTPLGRYLYAMGSNEDAARLVGLPTRTTLTASFVIAGMLAAAGGVLQVARSGGADPRVSANFTLAALAAAFLSAAAIKPGRFNVGGVLVAVSFLAVLNGGLNLAGAQPYVNDYVNGTALVVGVALAAYLGRRRRGATDG</sequence>
<evidence type="ECO:0000256" key="8">
    <source>
        <dbReference type="SAM" id="Phobius"/>
    </source>
</evidence>
<keyword evidence="10" id="KW-1185">Reference proteome</keyword>
<dbReference type="PANTHER" id="PTHR32196">
    <property type="entry name" value="ABC TRANSPORTER PERMEASE PROTEIN YPHD-RELATED-RELATED"/>
    <property type="match status" value="1"/>
</dbReference>
<gene>
    <name evidence="9" type="ORF">PAI11_07030</name>
</gene>
<feature type="transmembrane region" description="Helical" evidence="8">
    <location>
        <begin position="268"/>
        <end position="287"/>
    </location>
</feature>
<name>H0E1P1_9ACTN</name>
<feature type="transmembrane region" description="Helical" evidence="8">
    <location>
        <begin position="230"/>
        <end position="256"/>
    </location>
</feature>
<dbReference type="AlphaFoldDB" id="H0E1P1"/>
<evidence type="ECO:0000256" key="4">
    <source>
        <dbReference type="ARBA" id="ARBA00022519"/>
    </source>
</evidence>
<evidence type="ECO:0000256" key="7">
    <source>
        <dbReference type="ARBA" id="ARBA00023136"/>
    </source>
</evidence>
<keyword evidence="4" id="KW-0997">Cell inner membrane</keyword>
<evidence type="ECO:0000256" key="3">
    <source>
        <dbReference type="ARBA" id="ARBA00022475"/>
    </source>
</evidence>
<evidence type="ECO:0000313" key="9">
    <source>
        <dbReference type="EMBL" id="EHN12384.1"/>
    </source>
</evidence>
<proteinExistence type="predicted"/>
<dbReference type="GO" id="GO:0005886">
    <property type="term" value="C:plasma membrane"/>
    <property type="evidence" value="ECO:0007669"/>
    <property type="project" value="UniProtKB-SubCell"/>
</dbReference>
<evidence type="ECO:0000256" key="6">
    <source>
        <dbReference type="ARBA" id="ARBA00022989"/>
    </source>
</evidence>
<feature type="transmembrane region" description="Helical" evidence="8">
    <location>
        <begin position="149"/>
        <end position="170"/>
    </location>
</feature>
<accession>H0E1P1</accession>
<keyword evidence="2" id="KW-0813">Transport</keyword>
<dbReference type="EMBL" id="AGUD01000028">
    <property type="protein sequence ID" value="EHN12384.1"/>
    <property type="molecule type" value="Genomic_DNA"/>
</dbReference>
<dbReference type="CDD" id="cd06579">
    <property type="entry name" value="TM_PBP1_transp_AraH_like"/>
    <property type="match status" value="1"/>
</dbReference>
<dbReference type="Proteomes" id="UP000005143">
    <property type="component" value="Unassembled WGS sequence"/>
</dbReference>
<dbReference type="Pfam" id="PF02653">
    <property type="entry name" value="BPD_transp_2"/>
    <property type="match status" value="1"/>
</dbReference>
<protein>
    <submittedName>
        <fullName evidence="9">Ribose ABC transport system permease protein RbsC (TC 3.A.1.2.1)</fullName>
    </submittedName>
</protein>
<evidence type="ECO:0000256" key="5">
    <source>
        <dbReference type="ARBA" id="ARBA00022692"/>
    </source>
</evidence>
<reference evidence="9 10" key="1">
    <citation type="journal article" date="2013" name="Biodegradation">
        <title>Quantitative proteomic analysis of ibuprofen-degrading Patulibacter sp. strain I11.</title>
        <authorList>
            <person name="Almeida B."/>
            <person name="Kjeldal H."/>
            <person name="Lolas I."/>
            <person name="Knudsen A.D."/>
            <person name="Carvalho G."/>
            <person name="Nielsen K.L."/>
            <person name="Barreto Crespo M.T."/>
            <person name="Stensballe A."/>
            <person name="Nielsen J.L."/>
        </authorList>
    </citation>
    <scope>NUCLEOTIDE SEQUENCE [LARGE SCALE GENOMIC DNA]</scope>
    <source>
        <strain evidence="9 10">I11</strain>
    </source>
</reference>